<dbReference type="Proteomes" id="UP001195937">
    <property type="component" value="Unassembled WGS sequence"/>
</dbReference>
<reference evidence="2" key="1">
    <citation type="submission" date="2021-06" db="EMBL/GenBank/DDBJ databases">
        <title>Collection of gut derived symbiotic bacterial strains cultured from healthy donors.</title>
        <authorList>
            <person name="Lin H."/>
            <person name="Littmann E."/>
            <person name="Pamer E.G."/>
        </authorList>
    </citation>
    <scope>NUCLEOTIDE SEQUENCE</scope>
    <source>
        <strain evidence="2">MSK.19.9</strain>
    </source>
</reference>
<proteinExistence type="predicted"/>
<dbReference type="RefSeq" id="WP_217301394.1">
    <property type="nucleotide sequence ID" value="NZ_JAHOFX010000014.1"/>
</dbReference>
<comment type="caution">
    <text evidence="2">The sequence shown here is derived from an EMBL/GenBank/DDBJ whole genome shotgun (WGS) entry which is preliminary data.</text>
</comment>
<protein>
    <submittedName>
        <fullName evidence="2">Uncharacterized protein</fullName>
    </submittedName>
</protein>
<name>A0AAW4NH43_BIFLN</name>
<evidence type="ECO:0000313" key="2">
    <source>
        <dbReference type="EMBL" id="MBV3439036.1"/>
    </source>
</evidence>
<feature type="region of interest" description="Disordered" evidence="1">
    <location>
        <begin position="1"/>
        <end position="43"/>
    </location>
</feature>
<gene>
    <name evidence="2" type="ORF">KSW34_08580</name>
</gene>
<evidence type="ECO:0000256" key="1">
    <source>
        <dbReference type="SAM" id="MobiDB-lite"/>
    </source>
</evidence>
<sequence length="361" mass="40395">MVMDRNNRSHRAKGLPQGCAGTFEPASGTAGGDVMPPAAEDLDPKRYGHKRAVRLANWRVEHDPTSLWLQDRLKATMPGVDADGNPFDYRDEPVLDPAAEARMIDDAVYREDADGRPHYGRIMRALASWYPNEAERFDMARRIAEDRCDALRRNVIGDPARCYSARLVGYALTRPVRMEAILARPPYNLSAHRMRVGKRYMDRIGAYAREHGGRLPDKRQRDRIWDENMGDFIHEKIAKGVQYGRGMYYSDGSNARPEYHGRPPRLDADGNPFNAREDFERMLAAGRAELGRTPAEFDDVVNRMDAHAACASAPGGADAHAAWAEARRRGLDVRLVEAALDVDASDAAAWEAEYQASSGTR</sequence>
<accession>A0AAW4NH43</accession>
<dbReference type="AlphaFoldDB" id="A0AAW4NH43"/>
<evidence type="ECO:0000313" key="3">
    <source>
        <dbReference type="Proteomes" id="UP001195937"/>
    </source>
</evidence>
<dbReference type="EMBL" id="JAHOFX010000014">
    <property type="protein sequence ID" value="MBV3439036.1"/>
    <property type="molecule type" value="Genomic_DNA"/>
</dbReference>
<organism evidence="2 3">
    <name type="scientific">Bifidobacterium longum</name>
    <dbReference type="NCBI Taxonomy" id="216816"/>
    <lineage>
        <taxon>Bacteria</taxon>
        <taxon>Bacillati</taxon>
        <taxon>Actinomycetota</taxon>
        <taxon>Actinomycetes</taxon>
        <taxon>Bifidobacteriales</taxon>
        <taxon>Bifidobacteriaceae</taxon>
        <taxon>Bifidobacterium</taxon>
    </lineage>
</organism>